<dbReference type="Proteomes" id="UP000001880">
    <property type="component" value="Chromosome"/>
</dbReference>
<evidence type="ECO:0000313" key="2">
    <source>
        <dbReference type="EMBL" id="ACY18088.1"/>
    </source>
</evidence>
<evidence type="ECO:0000313" key="3">
    <source>
        <dbReference type="Proteomes" id="UP000001880"/>
    </source>
</evidence>
<proteinExistence type="predicted"/>
<evidence type="ECO:0000256" key="1">
    <source>
        <dbReference type="SAM" id="MobiDB-lite"/>
    </source>
</evidence>
<dbReference type="KEGG" id="hoh:Hoch_5608"/>
<reference evidence="2 3" key="1">
    <citation type="journal article" date="2010" name="Stand. Genomic Sci.">
        <title>Complete genome sequence of Haliangium ochraceum type strain (SMP-2).</title>
        <authorList>
            <consortium name="US DOE Joint Genome Institute (JGI-PGF)"/>
            <person name="Ivanova N."/>
            <person name="Daum C."/>
            <person name="Lang E."/>
            <person name="Abt B."/>
            <person name="Kopitz M."/>
            <person name="Saunders E."/>
            <person name="Lapidus A."/>
            <person name="Lucas S."/>
            <person name="Glavina Del Rio T."/>
            <person name="Nolan M."/>
            <person name="Tice H."/>
            <person name="Copeland A."/>
            <person name="Cheng J.F."/>
            <person name="Chen F."/>
            <person name="Bruce D."/>
            <person name="Goodwin L."/>
            <person name="Pitluck S."/>
            <person name="Mavromatis K."/>
            <person name="Pati A."/>
            <person name="Mikhailova N."/>
            <person name="Chen A."/>
            <person name="Palaniappan K."/>
            <person name="Land M."/>
            <person name="Hauser L."/>
            <person name="Chang Y.J."/>
            <person name="Jeffries C.D."/>
            <person name="Detter J.C."/>
            <person name="Brettin T."/>
            <person name="Rohde M."/>
            <person name="Goker M."/>
            <person name="Bristow J."/>
            <person name="Markowitz V."/>
            <person name="Eisen J.A."/>
            <person name="Hugenholtz P."/>
            <person name="Kyrpides N.C."/>
            <person name="Klenk H.P."/>
        </authorList>
    </citation>
    <scope>NUCLEOTIDE SEQUENCE [LARGE SCALE GENOMIC DNA]</scope>
    <source>
        <strain evidence="3">DSM 14365 / CIP 107738 / JCM 11303 / AJ 13395 / SMP-2</strain>
    </source>
</reference>
<keyword evidence="3" id="KW-1185">Reference proteome</keyword>
<gene>
    <name evidence="2" type="ordered locus">Hoch_5608</name>
</gene>
<protein>
    <submittedName>
        <fullName evidence="2">Uncharacterized protein</fullName>
    </submittedName>
</protein>
<sequence length="228" mass="25595">MQSFLWWMQPLSYCSLANHIESETSGHSKPDRSGAPEADERGDGSACPRCCVAIARLENSIRDDRVWRREHRHRSGGQCAASRWRRHAQAGLRAHARALAPRLGRRIRTRPGEGERSENAAIRAKRVICAQVDLGAEMDWSSRPHPRASRRRAPNWNSHGSWSRLDGDATERVFRGCSLRASLASTEWAISARGACKHRLVVGTPMVRQIPSNTTLGGRDWDTIRNFG</sequence>
<feature type="region of interest" description="Disordered" evidence="1">
    <location>
        <begin position="22"/>
        <end position="45"/>
    </location>
</feature>
<name>D0LG63_HALO1</name>
<dbReference type="AlphaFoldDB" id="D0LG63"/>
<dbReference type="EMBL" id="CP001804">
    <property type="protein sequence ID" value="ACY18088.1"/>
    <property type="molecule type" value="Genomic_DNA"/>
</dbReference>
<feature type="compositionally biased region" description="Basic and acidic residues" evidence="1">
    <location>
        <begin position="22"/>
        <end position="43"/>
    </location>
</feature>
<organism evidence="2 3">
    <name type="scientific">Haliangium ochraceum (strain DSM 14365 / JCM 11303 / SMP-2)</name>
    <dbReference type="NCBI Taxonomy" id="502025"/>
    <lineage>
        <taxon>Bacteria</taxon>
        <taxon>Pseudomonadati</taxon>
        <taxon>Myxococcota</taxon>
        <taxon>Polyangia</taxon>
        <taxon>Haliangiales</taxon>
        <taxon>Kofleriaceae</taxon>
        <taxon>Haliangium</taxon>
    </lineage>
</organism>
<accession>D0LG63</accession>
<dbReference type="HOGENOM" id="CLU_1213453_0_0_7"/>